<proteinExistence type="predicted"/>
<gene>
    <name evidence="3" type="ORF">FYK34_17325</name>
</gene>
<dbReference type="Proteomes" id="UP000322079">
    <property type="component" value="Chromosome"/>
</dbReference>
<feature type="chain" id="PRO_5022828249" description="DUF4124 domain-containing protein" evidence="2">
    <location>
        <begin position="22"/>
        <end position="113"/>
    </location>
</feature>
<feature type="signal peptide" evidence="2">
    <location>
        <begin position="1"/>
        <end position="21"/>
    </location>
</feature>
<organism evidence="3 4">
    <name type="scientific">Chromobacterium paludis</name>
    <dbReference type="NCBI Taxonomy" id="2605945"/>
    <lineage>
        <taxon>Bacteria</taxon>
        <taxon>Pseudomonadati</taxon>
        <taxon>Pseudomonadota</taxon>
        <taxon>Betaproteobacteria</taxon>
        <taxon>Neisseriales</taxon>
        <taxon>Chromobacteriaceae</taxon>
        <taxon>Chromobacterium</taxon>
    </lineage>
</organism>
<evidence type="ECO:0000256" key="1">
    <source>
        <dbReference type="SAM" id="MobiDB-lite"/>
    </source>
</evidence>
<keyword evidence="4" id="KW-1185">Reference proteome</keyword>
<evidence type="ECO:0008006" key="5">
    <source>
        <dbReference type="Google" id="ProtNLM"/>
    </source>
</evidence>
<evidence type="ECO:0000256" key="2">
    <source>
        <dbReference type="SAM" id="SignalP"/>
    </source>
</evidence>
<protein>
    <recommendedName>
        <fullName evidence="5">DUF4124 domain-containing protein</fullName>
    </recommendedName>
</protein>
<accession>A0A5C1DKL9</accession>
<evidence type="ECO:0000313" key="4">
    <source>
        <dbReference type="Proteomes" id="UP000322079"/>
    </source>
</evidence>
<name>A0A5C1DKL9_9NEIS</name>
<feature type="region of interest" description="Disordered" evidence="1">
    <location>
        <begin position="60"/>
        <end position="113"/>
    </location>
</feature>
<dbReference type="RefSeq" id="WP_149298610.1">
    <property type="nucleotide sequence ID" value="NZ_CP043473.1"/>
</dbReference>
<sequence length="113" mass="13001">MKQFLIILLSGGLLMAQAAWARPPKAPPPHDRMVWSQMQRRAACGESLDCKEARRLRQLQLREAERNGDGGFDPARGRFRMPPPPEGHPQTIPNNPNFWQDKHKQELEHNQSE</sequence>
<evidence type="ECO:0000313" key="3">
    <source>
        <dbReference type="EMBL" id="QEL57194.1"/>
    </source>
</evidence>
<keyword evidence="2" id="KW-0732">Signal</keyword>
<dbReference type="EMBL" id="CP043473">
    <property type="protein sequence ID" value="QEL57194.1"/>
    <property type="molecule type" value="Genomic_DNA"/>
</dbReference>
<reference evidence="3 4" key="1">
    <citation type="submission" date="2019-08" db="EMBL/GenBank/DDBJ databases">
        <title>Chromobacterium paludis, a novel bacterium isolated from a Maryland marsh pond.</title>
        <authorList>
            <person name="Blackburn M.B."/>
            <person name="Gundersen-Rindal D.E."/>
        </authorList>
    </citation>
    <scope>NUCLEOTIDE SEQUENCE [LARGE SCALE GENOMIC DNA]</scope>
    <source>
        <strain evidence="4">IIBBL 257-1</strain>
    </source>
</reference>
<dbReference type="AlphaFoldDB" id="A0A5C1DKL9"/>
<feature type="compositionally biased region" description="Basic and acidic residues" evidence="1">
    <location>
        <begin position="100"/>
        <end position="113"/>
    </location>
</feature>
<dbReference type="KEGG" id="chrm:FYK34_17325"/>